<comment type="caution">
    <text evidence="3">The sequence shown here is derived from an EMBL/GenBank/DDBJ whole genome shotgun (WGS) entry which is preliminary data.</text>
</comment>
<accession>A0ABT5T992</accession>
<evidence type="ECO:0000313" key="4">
    <source>
        <dbReference type="Proteomes" id="UP001431784"/>
    </source>
</evidence>
<name>A0ABT5T992_9RHOB</name>
<dbReference type="InterPro" id="IPR006976">
    <property type="entry name" value="VanZ-like"/>
</dbReference>
<proteinExistence type="predicted"/>
<evidence type="ECO:0000259" key="2">
    <source>
        <dbReference type="Pfam" id="PF04892"/>
    </source>
</evidence>
<dbReference type="EMBL" id="JAQZSM010000003">
    <property type="protein sequence ID" value="MDD7970488.1"/>
    <property type="molecule type" value="Genomic_DNA"/>
</dbReference>
<gene>
    <name evidence="3" type="ORF">PUT78_05185</name>
</gene>
<protein>
    <submittedName>
        <fullName evidence="3">VanZ family protein</fullName>
    </submittedName>
</protein>
<feature type="transmembrane region" description="Helical" evidence="1">
    <location>
        <begin position="47"/>
        <end position="64"/>
    </location>
</feature>
<dbReference type="Proteomes" id="UP001431784">
    <property type="component" value="Unassembled WGS sequence"/>
</dbReference>
<keyword evidence="1" id="KW-1133">Transmembrane helix</keyword>
<dbReference type="PANTHER" id="PTHR28008:SF1">
    <property type="entry name" value="DOMAIN PROTEIN, PUTATIVE (AFU_ORTHOLOGUE AFUA_3G10980)-RELATED"/>
    <property type="match status" value="1"/>
</dbReference>
<evidence type="ECO:0000313" key="3">
    <source>
        <dbReference type="EMBL" id="MDD7970488.1"/>
    </source>
</evidence>
<feature type="domain" description="VanZ-like" evidence="2">
    <location>
        <begin position="42"/>
        <end position="116"/>
    </location>
</feature>
<keyword evidence="1" id="KW-0472">Membrane</keyword>
<dbReference type="Pfam" id="PF04892">
    <property type="entry name" value="VanZ"/>
    <property type="match status" value="1"/>
</dbReference>
<organism evidence="3 4">
    <name type="scientific">Roseinatronobacter alkalisoli</name>
    <dbReference type="NCBI Taxonomy" id="3028235"/>
    <lineage>
        <taxon>Bacteria</taxon>
        <taxon>Pseudomonadati</taxon>
        <taxon>Pseudomonadota</taxon>
        <taxon>Alphaproteobacteria</taxon>
        <taxon>Rhodobacterales</taxon>
        <taxon>Paracoccaceae</taxon>
        <taxon>Roseinatronobacter</taxon>
    </lineage>
</organism>
<keyword evidence="4" id="KW-1185">Reference proteome</keyword>
<feature type="transmembrane region" description="Helical" evidence="1">
    <location>
        <begin position="96"/>
        <end position="116"/>
    </location>
</feature>
<feature type="transmembrane region" description="Helical" evidence="1">
    <location>
        <begin position="14"/>
        <end position="35"/>
    </location>
</feature>
<feature type="transmembrane region" description="Helical" evidence="1">
    <location>
        <begin position="71"/>
        <end position="90"/>
    </location>
</feature>
<keyword evidence="1" id="KW-0812">Transmembrane</keyword>
<evidence type="ECO:0000256" key="1">
    <source>
        <dbReference type="SAM" id="Phobius"/>
    </source>
</evidence>
<dbReference type="PANTHER" id="PTHR28008">
    <property type="entry name" value="DOMAIN PROTEIN, PUTATIVE (AFU_ORTHOLOGUE AFUA_3G10980)-RELATED"/>
    <property type="match status" value="1"/>
</dbReference>
<reference evidence="3" key="1">
    <citation type="submission" date="2023-02" db="EMBL/GenBank/DDBJ databases">
        <title>Description of Roseinatronobacter alkalisoli sp. nov., an alkaliphilic bacerium isolated from soda soil.</title>
        <authorList>
            <person name="Wei W."/>
        </authorList>
    </citation>
    <scope>NUCLEOTIDE SEQUENCE</scope>
    <source>
        <strain evidence="3">HJB301</strain>
    </source>
</reference>
<sequence length="132" mass="14686">MIKPPVISERQRRIALVLSVVLLVVVTVLLLMPVPEGEGRLPQHVDKIVHFAVFFSVAMPAYVARLRFWPVILTGLIAYGGAVELIQPHFGRSAEFGDFIANSLGVIAALPCAVWFRRRSEARKLAQNNRSQ</sequence>
<dbReference type="RefSeq" id="WP_274351108.1">
    <property type="nucleotide sequence ID" value="NZ_JAQZSM010000003.1"/>
</dbReference>